<protein>
    <submittedName>
        <fullName evidence="1">Uncharacterized protein</fullName>
    </submittedName>
</protein>
<sequence length="39" mass="4556">MKPAVQPALLFQALAESNFHTVDILIISTFQRLKIFKYY</sequence>
<dbReference type="EMBL" id="JAUTAL010000001">
    <property type="protein sequence ID" value="MDQ1096500.1"/>
    <property type="molecule type" value="Genomic_DNA"/>
</dbReference>
<dbReference type="Proteomes" id="UP001225072">
    <property type="component" value="Unassembled WGS sequence"/>
</dbReference>
<evidence type="ECO:0000313" key="2">
    <source>
        <dbReference type="Proteomes" id="UP001225072"/>
    </source>
</evidence>
<comment type="caution">
    <text evidence="1">The sequence shown here is derived from an EMBL/GenBank/DDBJ whole genome shotgun (WGS) entry which is preliminary data.</text>
</comment>
<reference evidence="1 2" key="1">
    <citation type="submission" date="2023-07" db="EMBL/GenBank/DDBJ databases">
        <title>Functional and genomic diversity of the sorghum phyllosphere microbiome.</title>
        <authorList>
            <person name="Shade A."/>
        </authorList>
    </citation>
    <scope>NUCLEOTIDE SEQUENCE [LARGE SCALE GENOMIC DNA]</scope>
    <source>
        <strain evidence="1 2">SORGH_AS_1064</strain>
    </source>
</reference>
<gene>
    <name evidence="1" type="ORF">QE404_001647</name>
</gene>
<proteinExistence type="predicted"/>
<organism evidence="1 2">
    <name type="scientific">Chryseobacterium camelliae</name>
    <dbReference type="NCBI Taxonomy" id="1265445"/>
    <lineage>
        <taxon>Bacteria</taxon>
        <taxon>Pseudomonadati</taxon>
        <taxon>Bacteroidota</taxon>
        <taxon>Flavobacteriia</taxon>
        <taxon>Flavobacteriales</taxon>
        <taxon>Weeksellaceae</taxon>
        <taxon>Chryseobacterium group</taxon>
        <taxon>Chryseobacterium</taxon>
    </lineage>
</organism>
<name>A0ABU0TJM4_9FLAO</name>
<evidence type="ECO:0000313" key="1">
    <source>
        <dbReference type="EMBL" id="MDQ1096500.1"/>
    </source>
</evidence>
<keyword evidence="2" id="KW-1185">Reference proteome</keyword>
<accession>A0ABU0TJM4</accession>